<dbReference type="OrthoDB" id="15148at2157"/>
<gene>
    <name evidence="1" type="primary">nnrE</name>
    <name evidence="3" type="ORF">C5F50_10590</name>
</gene>
<keyword evidence="1" id="KW-0521">NADP</keyword>
<dbReference type="GO" id="GO:0033962">
    <property type="term" value="P:P-body assembly"/>
    <property type="evidence" value="ECO:0007669"/>
    <property type="project" value="TreeGrafter"/>
</dbReference>
<comment type="function">
    <text evidence="1">Catalyzes the epimerization of the S- and R-forms of NAD(P)HX, a damaged form of NAD(P)H that is a result of enzymatic or heat-dependent hydration. This is a prerequisite for the S-specific NAD(P)H-hydrate dehydratase to allow the repair of both epimers of NAD(P)HX.</text>
</comment>
<feature type="binding site" evidence="1">
    <location>
        <position position="121"/>
    </location>
    <ligand>
        <name>K(+)</name>
        <dbReference type="ChEBI" id="CHEBI:29103"/>
    </ligand>
</feature>
<organism evidence="3 4">
    <name type="scientific">Nitrosopumilus ureiphilus</name>
    <dbReference type="NCBI Taxonomy" id="1470067"/>
    <lineage>
        <taxon>Archaea</taxon>
        <taxon>Nitrososphaerota</taxon>
        <taxon>Nitrososphaeria</taxon>
        <taxon>Nitrosopumilales</taxon>
        <taxon>Nitrosopumilaceae</taxon>
        <taxon>Nitrosopumilus</taxon>
    </lineage>
</organism>
<dbReference type="EC" id="5.1.99.6" evidence="1"/>
<dbReference type="GO" id="GO:0031087">
    <property type="term" value="P:deadenylation-independent decapping of nuclear-transcribed mRNA"/>
    <property type="evidence" value="ECO:0007669"/>
    <property type="project" value="TreeGrafter"/>
</dbReference>
<comment type="similarity">
    <text evidence="1">Belongs to the NnrE/AIBP family.</text>
</comment>
<reference evidence="3 4" key="1">
    <citation type="submission" date="2018-02" db="EMBL/GenBank/DDBJ databases">
        <title>Complete genome of Nitrosopumilus ureaphilus PS0.</title>
        <authorList>
            <person name="Qin W."/>
            <person name="Zheng Y."/>
            <person name="Stahl D.A."/>
        </authorList>
    </citation>
    <scope>NUCLEOTIDE SEQUENCE [LARGE SCALE GENOMIC DNA]</scope>
    <source>
        <strain evidence="3 4">PS0</strain>
    </source>
</reference>
<feature type="binding site" evidence="1">
    <location>
        <position position="51"/>
    </location>
    <ligand>
        <name>K(+)</name>
        <dbReference type="ChEBI" id="CHEBI:29103"/>
    </ligand>
</feature>
<evidence type="ECO:0000256" key="1">
    <source>
        <dbReference type="HAMAP-Rule" id="MF_01966"/>
    </source>
</evidence>
<name>A0A7D5M8C3_9ARCH</name>
<dbReference type="PANTHER" id="PTHR13612">
    <property type="entry name" value="ENHANCER OF MRNA-DECAPPING PROTEIN 3"/>
    <property type="match status" value="1"/>
</dbReference>
<dbReference type="GO" id="GO:0003729">
    <property type="term" value="F:mRNA binding"/>
    <property type="evidence" value="ECO:0007669"/>
    <property type="project" value="TreeGrafter"/>
</dbReference>
<evidence type="ECO:0000259" key="2">
    <source>
        <dbReference type="PROSITE" id="PS51385"/>
    </source>
</evidence>
<feature type="binding site" evidence="1">
    <location>
        <position position="157"/>
    </location>
    <ligand>
        <name>K(+)</name>
        <dbReference type="ChEBI" id="CHEBI:29103"/>
    </ligand>
</feature>
<accession>A0A7D5M8C3</accession>
<comment type="catalytic activity">
    <reaction evidence="1">
        <text>(6R)-NADPHX = (6S)-NADPHX</text>
        <dbReference type="Rhea" id="RHEA:32227"/>
        <dbReference type="ChEBI" id="CHEBI:64076"/>
        <dbReference type="ChEBI" id="CHEBI:64077"/>
        <dbReference type="EC" id="5.1.99.6"/>
    </reaction>
</comment>
<feature type="binding site" evidence="1">
    <location>
        <begin position="50"/>
        <end position="54"/>
    </location>
    <ligand>
        <name>(6S)-NADPHX</name>
        <dbReference type="ChEBI" id="CHEBI:64076"/>
    </ligand>
</feature>
<dbReference type="PANTHER" id="PTHR13612:SF0">
    <property type="entry name" value="ENHANCER OF MRNA-DECAPPING PROTEIN 3"/>
    <property type="match status" value="1"/>
</dbReference>
<dbReference type="InterPro" id="IPR004443">
    <property type="entry name" value="YjeF_N_dom"/>
</dbReference>
<feature type="binding site" evidence="1">
    <location>
        <begin position="125"/>
        <end position="131"/>
    </location>
    <ligand>
        <name>(6S)-NADPHX</name>
        <dbReference type="ChEBI" id="CHEBI:64076"/>
    </ligand>
</feature>
<comment type="catalytic activity">
    <reaction evidence="1">
        <text>(6R)-NADHX = (6S)-NADHX</text>
        <dbReference type="Rhea" id="RHEA:32215"/>
        <dbReference type="ChEBI" id="CHEBI:64074"/>
        <dbReference type="ChEBI" id="CHEBI:64075"/>
        <dbReference type="EC" id="5.1.99.6"/>
    </reaction>
</comment>
<dbReference type="GO" id="GO:0000166">
    <property type="term" value="F:nucleotide binding"/>
    <property type="evidence" value="ECO:0007669"/>
    <property type="project" value="UniProtKB-KW"/>
</dbReference>
<comment type="cofactor">
    <cofactor evidence="1">
        <name>K(+)</name>
        <dbReference type="ChEBI" id="CHEBI:29103"/>
    </cofactor>
    <text evidence="1">Binds 1 potassium ion per subunit.</text>
</comment>
<sequence length="207" mass="22880">MKKIDQNAVTYGMPIELMMENAGREICNEMLKKIKKYKIKKILVVAGNGNNGGGVIAASRHLSIYGISLKLVILGTKNSLSTPSKLHLSLIRKNPKIQIIYSSKNLKKVLSEIQNSELIIDGIFGIGINRDVIDPHYSIISAINDSNAYVISNDVPSGINADSGKIYNIAVKPNYLVVLHKPKKWMMRPKTLKFIVANIGIPIEIDN</sequence>
<dbReference type="Proteomes" id="UP000509478">
    <property type="component" value="Chromosome"/>
</dbReference>
<dbReference type="AlphaFoldDB" id="A0A7D5M8C3"/>
<dbReference type="Pfam" id="PF03853">
    <property type="entry name" value="YjeF_N"/>
    <property type="match status" value="1"/>
</dbReference>
<feature type="binding site" evidence="1">
    <location>
        <position position="154"/>
    </location>
    <ligand>
        <name>(6S)-NADPHX</name>
        <dbReference type="ChEBI" id="CHEBI:64076"/>
    </ligand>
</feature>
<dbReference type="GO" id="GO:0052856">
    <property type="term" value="F:NAD(P)HX epimerase activity"/>
    <property type="evidence" value="ECO:0007669"/>
    <property type="project" value="UniProtKB-UniRule"/>
</dbReference>
<proteinExistence type="inferred from homology"/>
<dbReference type="EMBL" id="CP026995">
    <property type="protein sequence ID" value="QLH07467.1"/>
    <property type="molecule type" value="Genomic_DNA"/>
</dbReference>
<dbReference type="InterPro" id="IPR036652">
    <property type="entry name" value="YjeF_N_dom_sf"/>
</dbReference>
<keyword evidence="1" id="KW-0479">Metal-binding</keyword>
<dbReference type="PROSITE" id="PS51385">
    <property type="entry name" value="YJEF_N"/>
    <property type="match status" value="1"/>
</dbReference>
<keyword evidence="1" id="KW-0547">Nucleotide-binding</keyword>
<evidence type="ECO:0000313" key="3">
    <source>
        <dbReference type="EMBL" id="QLH07467.1"/>
    </source>
</evidence>
<keyword evidence="4" id="KW-1185">Reference proteome</keyword>
<evidence type="ECO:0000313" key="4">
    <source>
        <dbReference type="Proteomes" id="UP000509478"/>
    </source>
</evidence>
<keyword evidence="1" id="KW-0520">NAD</keyword>
<protein>
    <recommendedName>
        <fullName evidence="1">NAD(P)H-hydrate epimerase</fullName>
        <ecNumber evidence="1">5.1.99.6</ecNumber>
    </recommendedName>
    <alternativeName>
        <fullName evidence="1">NAD(P)HX epimerase</fullName>
    </alternativeName>
</protein>
<comment type="caution">
    <text evidence="1">Lacks conserved residue(s) required for the propagation of feature annotation.</text>
</comment>
<dbReference type="Gene3D" id="3.40.50.10260">
    <property type="entry name" value="YjeF N-terminal domain"/>
    <property type="match status" value="1"/>
</dbReference>
<dbReference type="KEGG" id="nue:C5F50_10590"/>
<dbReference type="NCBIfam" id="TIGR00197">
    <property type="entry name" value="yjeF_nterm"/>
    <property type="match status" value="1"/>
</dbReference>
<dbReference type="HAMAP" id="MF_01966">
    <property type="entry name" value="NADHX_epimerase"/>
    <property type="match status" value="1"/>
</dbReference>
<dbReference type="GO" id="GO:0000932">
    <property type="term" value="C:P-body"/>
    <property type="evidence" value="ECO:0007669"/>
    <property type="project" value="TreeGrafter"/>
</dbReference>
<dbReference type="GO" id="GO:0046872">
    <property type="term" value="F:metal ion binding"/>
    <property type="evidence" value="ECO:0007669"/>
    <property type="project" value="UniProtKB-KW"/>
</dbReference>
<feature type="domain" description="YjeF N-terminal" evidence="2">
    <location>
        <begin position="1"/>
        <end position="207"/>
    </location>
</feature>
<keyword evidence="1" id="KW-0630">Potassium</keyword>
<dbReference type="SUPFAM" id="SSF64153">
    <property type="entry name" value="YjeF N-terminal domain-like"/>
    <property type="match status" value="1"/>
</dbReference>
<keyword evidence="1" id="KW-0413">Isomerase</keyword>